<organism evidence="1 2">
    <name type="scientific">Vermiconidia calcicola</name>
    <dbReference type="NCBI Taxonomy" id="1690605"/>
    <lineage>
        <taxon>Eukaryota</taxon>
        <taxon>Fungi</taxon>
        <taxon>Dikarya</taxon>
        <taxon>Ascomycota</taxon>
        <taxon>Pezizomycotina</taxon>
        <taxon>Dothideomycetes</taxon>
        <taxon>Dothideomycetidae</taxon>
        <taxon>Mycosphaerellales</taxon>
        <taxon>Extremaceae</taxon>
        <taxon>Vermiconidia</taxon>
    </lineage>
</organism>
<protein>
    <submittedName>
        <fullName evidence="1">Uncharacterized protein</fullName>
    </submittedName>
</protein>
<proteinExistence type="predicted"/>
<accession>A0ACC3ME14</accession>
<dbReference type="EMBL" id="JAUTXU010000338">
    <property type="protein sequence ID" value="KAK3684551.1"/>
    <property type="molecule type" value="Genomic_DNA"/>
</dbReference>
<gene>
    <name evidence="1" type="ORF">LTR37_020154</name>
</gene>
<comment type="caution">
    <text evidence="1">The sequence shown here is derived from an EMBL/GenBank/DDBJ whole genome shotgun (WGS) entry which is preliminary data.</text>
</comment>
<sequence>MQSGARSSTTTRNPASLRQPSEKARSCTVCSQRKVRCDKRRPCGRCQSAGIHCVLPPTDPRPRWARRLVLPPASNAGAPSEQSTPAGISADSIFDRLKLLERLVQELSGELEQARAILSAAASQPGSLPSEDPSTHAVNPGSTTPQSGRIILDDSDRVRYVSSALWSHIDHELDTLKADTLGYENDESEGAFEGAFEGAQSRSKSSSPTAEADSTPLDRHAFLLKHCLSYGSHDSSTLLPLPSQIPFLLEVYAERVHSIIALPHMPSFRKFLQHHRSGNTESSSPGDEALLFSVFYAAICSLDEDEVTASFNISKNELALKYRIGLEYALAKADFLSNPTDIVIQAFVIFLALARRHDSPKYMWMMTGLVVRMAHYLGLHHDGADSRHLTPFQVEMQRRVWWDICVLDMRATEDQGTEPTIPPGSYSTRLPSNINDADIWPEMGKLTLEHQGPTGVTLFRLCSRITRHTQEMMATGASVSVEHQNRRLSDLRQDLEREYFNLTDRSQDPAYLAAMGFMRIALERLTIMAFSPVLWSSPVENLSVETRTKLLVAAIGLMEHNHALNSDPSCQPWRWVFQTQQHWHAIVYLLLEISRRPWSSTIERAWLALQSPWLVPARASTDKSSTALVPVKRLLARARKHREHELIRFRNDPDGAAKIEREDQQQTPRPTSSTTFPAYFDDEVFRKRWWQLVHPVAASTIGTLSGTSSTAPTYCDTANLEVNLGSSAHVNGVHEMAPLPDDDQLPFTATSNDGAHFSASEPWQGSFADVTNSRNLDTYLGMDPEMDFMNDVDLLNFDWNSWFESAKGTL</sequence>
<reference evidence="1" key="1">
    <citation type="submission" date="2023-07" db="EMBL/GenBank/DDBJ databases">
        <title>Black Yeasts Isolated from many extreme environments.</title>
        <authorList>
            <person name="Coleine C."/>
            <person name="Stajich J.E."/>
            <person name="Selbmann L."/>
        </authorList>
    </citation>
    <scope>NUCLEOTIDE SEQUENCE</scope>
    <source>
        <strain evidence="1">CCFEE 5714</strain>
    </source>
</reference>
<name>A0ACC3ME14_9PEZI</name>
<evidence type="ECO:0000313" key="2">
    <source>
        <dbReference type="Proteomes" id="UP001281147"/>
    </source>
</evidence>
<evidence type="ECO:0000313" key="1">
    <source>
        <dbReference type="EMBL" id="KAK3684551.1"/>
    </source>
</evidence>
<dbReference type="Proteomes" id="UP001281147">
    <property type="component" value="Unassembled WGS sequence"/>
</dbReference>
<keyword evidence="2" id="KW-1185">Reference proteome</keyword>